<dbReference type="AlphaFoldDB" id="A0A2V2YM74"/>
<proteinExistence type="predicted"/>
<dbReference type="Proteomes" id="UP000246635">
    <property type="component" value="Unassembled WGS sequence"/>
</dbReference>
<evidence type="ECO:0000313" key="2">
    <source>
        <dbReference type="Proteomes" id="UP000246635"/>
    </source>
</evidence>
<evidence type="ECO:0000313" key="1">
    <source>
        <dbReference type="EMBL" id="PWV95434.1"/>
    </source>
</evidence>
<sequence>MGLPFPGPRKEKRGMSRGAVAYLGGGTRVPLWAQLTYCVVNKGRKDTYKSRKAPHGAFRRIENISVRKFVFLRLSSQHFCYVTLGLDWER</sequence>
<organism evidence="1 2">
    <name type="scientific">Paenibacillus cellulosilyticus</name>
    <dbReference type="NCBI Taxonomy" id="375489"/>
    <lineage>
        <taxon>Bacteria</taxon>
        <taxon>Bacillati</taxon>
        <taxon>Bacillota</taxon>
        <taxon>Bacilli</taxon>
        <taxon>Bacillales</taxon>
        <taxon>Paenibacillaceae</taxon>
        <taxon>Paenibacillus</taxon>
    </lineage>
</organism>
<comment type="caution">
    <text evidence="1">The sequence shown here is derived from an EMBL/GenBank/DDBJ whole genome shotgun (WGS) entry which is preliminary data.</text>
</comment>
<protein>
    <submittedName>
        <fullName evidence="1">Uncharacterized protein</fullName>
    </submittedName>
</protein>
<keyword evidence="2" id="KW-1185">Reference proteome</keyword>
<name>A0A2V2YM74_9BACL</name>
<dbReference type="EMBL" id="QGTQ01000027">
    <property type="protein sequence ID" value="PWV95434.1"/>
    <property type="molecule type" value="Genomic_DNA"/>
</dbReference>
<accession>A0A2V2YM74</accession>
<gene>
    <name evidence="1" type="ORF">DFQ01_12738</name>
</gene>
<reference evidence="1 2" key="1">
    <citation type="submission" date="2018-05" db="EMBL/GenBank/DDBJ databases">
        <title>Genomic Encyclopedia of Type Strains, Phase III (KMG-III): the genomes of soil and plant-associated and newly described type strains.</title>
        <authorList>
            <person name="Whitman W."/>
        </authorList>
    </citation>
    <scope>NUCLEOTIDE SEQUENCE [LARGE SCALE GENOMIC DNA]</scope>
    <source>
        <strain evidence="1 2">CECT 5696</strain>
    </source>
</reference>